<dbReference type="PANTHER" id="PTHR23290:SF0">
    <property type="entry name" value="RRNA N6-ADENOSINE-METHYLTRANSFERASE METTL5"/>
    <property type="match status" value="1"/>
</dbReference>
<dbReference type="InterPro" id="IPR029063">
    <property type="entry name" value="SAM-dependent_MTases_sf"/>
</dbReference>
<dbReference type="AlphaFoldDB" id="A0A2G9YDN4"/>
<dbReference type="GO" id="GO:0006596">
    <property type="term" value="P:polyamine biosynthetic process"/>
    <property type="evidence" value="ECO:0007669"/>
    <property type="project" value="TreeGrafter"/>
</dbReference>
<feature type="domain" description="N(4)-bis(aminopropyl)spermidine synthase C-terminal" evidence="1">
    <location>
        <begin position="2"/>
        <end position="110"/>
    </location>
</feature>
<dbReference type="PANTHER" id="PTHR23290">
    <property type="entry name" value="RRNA N6-ADENOSINE-METHYLTRANSFERASE METTL5"/>
    <property type="match status" value="1"/>
</dbReference>
<comment type="caution">
    <text evidence="2">The sequence shown here is derived from an EMBL/GenBank/DDBJ whole genome shotgun (WGS) entry which is preliminary data.</text>
</comment>
<evidence type="ECO:0000259" key="1">
    <source>
        <dbReference type="Pfam" id="PF01861"/>
    </source>
</evidence>
<dbReference type="Proteomes" id="UP000231480">
    <property type="component" value="Unassembled WGS sequence"/>
</dbReference>
<evidence type="ECO:0000313" key="3">
    <source>
        <dbReference type="Proteomes" id="UP000231480"/>
    </source>
</evidence>
<dbReference type="GO" id="GO:0016740">
    <property type="term" value="F:transferase activity"/>
    <property type="evidence" value="ECO:0007669"/>
    <property type="project" value="TreeGrafter"/>
</dbReference>
<dbReference type="InterPro" id="IPR002723">
    <property type="entry name" value="BpsA_C"/>
</dbReference>
<sequence>MQRPKPERNLDQFWVTEETILRRAVVLGNIQNITQKSLLFLGDSDLTSIAFNLFYQAGKTTVVDIDSRLLLFLQNIAKDEGFSIDFLEHDLRKPLDKKRFSNYDIVFFDP</sequence>
<evidence type="ECO:0000313" key="2">
    <source>
        <dbReference type="EMBL" id="PIP17335.1"/>
    </source>
</evidence>
<feature type="non-terminal residue" evidence="2">
    <location>
        <position position="110"/>
    </location>
</feature>
<protein>
    <recommendedName>
        <fullName evidence="1">N(4)-bis(aminopropyl)spermidine synthase C-terminal domain-containing protein</fullName>
    </recommendedName>
</protein>
<dbReference type="SUPFAM" id="SSF53335">
    <property type="entry name" value="S-adenosyl-L-methionine-dependent methyltransferases"/>
    <property type="match status" value="1"/>
</dbReference>
<dbReference type="Pfam" id="PF01861">
    <property type="entry name" value="BpsA_C"/>
    <property type="match status" value="1"/>
</dbReference>
<gene>
    <name evidence="2" type="ORF">COX44_00395</name>
</gene>
<organism evidence="2 3">
    <name type="scientific">Candidatus Portnoybacteria bacterium CG23_combo_of_CG06-09_8_20_14_all_37_13</name>
    <dbReference type="NCBI Taxonomy" id="1974819"/>
    <lineage>
        <taxon>Bacteria</taxon>
        <taxon>Candidatus Portnoyibacteriota</taxon>
    </lineage>
</organism>
<dbReference type="InterPro" id="IPR051720">
    <property type="entry name" value="rRNA_MeTrfase/Polyamine_Synth"/>
</dbReference>
<name>A0A2G9YDN4_9BACT</name>
<accession>A0A2G9YDN4</accession>
<dbReference type="EMBL" id="PCRH01000010">
    <property type="protein sequence ID" value="PIP17335.1"/>
    <property type="molecule type" value="Genomic_DNA"/>
</dbReference>
<proteinExistence type="predicted"/>
<dbReference type="Gene3D" id="3.40.50.150">
    <property type="entry name" value="Vaccinia Virus protein VP39"/>
    <property type="match status" value="1"/>
</dbReference>
<reference evidence="2 3" key="1">
    <citation type="submission" date="2017-09" db="EMBL/GenBank/DDBJ databases">
        <title>Depth-based differentiation of microbial function through sediment-hosted aquifers and enrichment of novel symbionts in the deep terrestrial subsurface.</title>
        <authorList>
            <person name="Probst A.J."/>
            <person name="Ladd B."/>
            <person name="Jarett J.K."/>
            <person name="Geller-Mcgrath D.E."/>
            <person name="Sieber C.M."/>
            <person name="Emerson J.B."/>
            <person name="Anantharaman K."/>
            <person name="Thomas B.C."/>
            <person name="Malmstrom R."/>
            <person name="Stieglmeier M."/>
            <person name="Klingl A."/>
            <person name="Woyke T."/>
            <person name="Ryan C.M."/>
            <person name="Banfield J.F."/>
        </authorList>
    </citation>
    <scope>NUCLEOTIDE SEQUENCE [LARGE SCALE GENOMIC DNA]</scope>
    <source>
        <strain evidence="2">CG23_combo_of_CG06-09_8_20_14_all_37_13</strain>
    </source>
</reference>